<evidence type="ECO:0000256" key="3">
    <source>
        <dbReference type="ARBA" id="ARBA00046233"/>
    </source>
</evidence>
<dbReference type="Proteomes" id="UP001634394">
    <property type="component" value="Unassembled WGS sequence"/>
</dbReference>
<feature type="domain" description="PIH1D1/2/3 CS-like" evidence="5">
    <location>
        <begin position="237"/>
        <end position="309"/>
    </location>
</feature>
<protein>
    <recommendedName>
        <fullName evidence="2">PIH1 domain-containing protein 1</fullName>
    </recommendedName>
</protein>
<evidence type="ECO:0000259" key="4">
    <source>
        <dbReference type="Pfam" id="PF08190"/>
    </source>
</evidence>
<dbReference type="AlphaFoldDB" id="A0ABD3X6K0"/>
<sequence length="312" mass="35340">MASTLLEPEQDMDEEFFNKLLLQASQDPSLLSSMAPPGGVVPTVQVLPKPGFCVKTKNSKKEKVFVNVCQSENVPNAKDLTDDELLKVLDSEDPYSFRIPMAIGEPHVEIDKSGSGCTAYDVVVNPNFFSKIQKNELFKTFFLTVTMEGIESKYNVELSREWIILKNRKFVGQLAEQNVRTQSKPLIVESDEGNKDILPPSLEAQRRPPLIQEMDFKEDLKSKGRQPDFRILQEPPEGHPEFLVAEINLPQLKVASSLTVDIGEDRILLQTRSNTYYMDIYLPYNVIQEECGAQFNRKTRVLTITMPVQPDS</sequence>
<evidence type="ECO:0000256" key="1">
    <source>
        <dbReference type="ARBA" id="ARBA00008511"/>
    </source>
</evidence>
<dbReference type="InterPro" id="IPR041442">
    <property type="entry name" value="PIH1D1/2/3_CS-like"/>
</dbReference>
<comment type="similarity">
    <text evidence="1">Belongs to the PIH1 family.</text>
</comment>
<organism evidence="6 7">
    <name type="scientific">Sinanodonta woodiana</name>
    <name type="common">Chinese pond mussel</name>
    <name type="synonym">Anodonta woodiana</name>
    <dbReference type="NCBI Taxonomy" id="1069815"/>
    <lineage>
        <taxon>Eukaryota</taxon>
        <taxon>Metazoa</taxon>
        <taxon>Spiralia</taxon>
        <taxon>Lophotrochozoa</taxon>
        <taxon>Mollusca</taxon>
        <taxon>Bivalvia</taxon>
        <taxon>Autobranchia</taxon>
        <taxon>Heteroconchia</taxon>
        <taxon>Palaeoheterodonta</taxon>
        <taxon>Unionida</taxon>
        <taxon>Unionoidea</taxon>
        <taxon>Unionidae</taxon>
        <taxon>Unioninae</taxon>
        <taxon>Sinanodonta</taxon>
    </lineage>
</organism>
<dbReference type="Pfam" id="PF18201">
    <property type="entry name" value="PIH1_CS"/>
    <property type="match status" value="1"/>
</dbReference>
<evidence type="ECO:0000313" key="6">
    <source>
        <dbReference type="EMBL" id="KAL3881231.1"/>
    </source>
</evidence>
<evidence type="ECO:0000256" key="2">
    <source>
        <dbReference type="ARBA" id="ARBA00040540"/>
    </source>
</evidence>
<dbReference type="EMBL" id="JBJQND010000003">
    <property type="protein sequence ID" value="KAL3881231.1"/>
    <property type="molecule type" value="Genomic_DNA"/>
</dbReference>
<dbReference type="Pfam" id="PF08190">
    <property type="entry name" value="PIH1"/>
    <property type="match status" value="1"/>
</dbReference>
<dbReference type="PANTHER" id="PTHR22997:SF0">
    <property type="entry name" value="PIH1 DOMAIN-CONTAINING PROTEIN 1"/>
    <property type="match status" value="1"/>
</dbReference>
<accession>A0ABD3X6K0</accession>
<name>A0ABD3X6K0_SINWO</name>
<evidence type="ECO:0000313" key="7">
    <source>
        <dbReference type="Proteomes" id="UP001634394"/>
    </source>
</evidence>
<dbReference type="PANTHER" id="PTHR22997">
    <property type="entry name" value="PIH1 DOMAIN-CONTAINING PROTEIN 1"/>
    <property type="match status" value="1"/>
</dbReference>
<keyword evidence="7" id="KW-1185">Reference proteome</keyword>
<dbReference type="InterPro" id="IPR012981">
    <property type="entry name" value="PIH1_N"/>
</dbReference>
<reference evidence="6 7" key="1">
    <citation type="submission" date="2024-11" db="EMBL/GenBank/DDBJ databases">
        <title>Chromosome-level genome assembly of the freshwater bivalve Anodonta woodiana.</title>
        <authorList>
            <person name="Chen X."/>
        </authorList>
    </citation>
    <scope>NUCLEOTIDE SEQUENCE [LARGE SCALE GENOMIC DNA]</scope>
    <source>
        <strain evidence="6">MN2024</strain>
        <tissue evidence="6">Gills</tissue>
    </source>
</reference>
<comment type="function">
    <text evidence="3">Involved in the assembly of C/D box small nucleolar ribonucleoprotein (snoRNP) particles. Recruits the SWI/SNF complex to the core promoter of rRNA genes and enhances pre-rRNA transcription. Mediates interaction of TELO2 with the R2TP complex which is necessary for the stability of MTOR and SMG1. Positively regulates the assembly and activity of the mTORC1 complex.</text>
</comment>
<evidence type="ECO:0000259" key="5">
    <source>
        <dbReference type="Pfam" id="PF18201"/>
    </source>
</evidence>
<gene>
    <name evidence="6" type="ORF">ACJMK2_027687</name>
</gene>
<proteinExistence type="inferred from homology"/>
<comment type="caution">
    <text evidence="6">The sequence shown here is derived from an EMBL/GenBank/DDBJ whole genome shotgun (WGS) entry which is preliminary data.</text>
</comment>
<dbReference type="InterPro" id="IPR050734">
    <property type="entry name" value="PIH1/Kintoun_subfamily"/>
</dbReference>
<feature type="domain" description="PIH1 N-terminal" evidence="4">
    <location>
        <begin position="46"/>
        <end position="185"/>
    </location>
</feature>